<gene>
    <name evidence="1" type="ORF">N7530_007296</name>
</gene>
<evidence type="ECO:0000313" key="2">
    <source>
        <dbReference type="Proteomes" id="UP001147760"/>
    </source>
</evidence>
<protein>
    <submittedName>
        <fullName evidence="1">Uncharacterized protein</fullName>
    </submittedName>
</protein>
<organism evidence="1 2">
    <name type="scientific">Penicillium desertorum</name>
    <dbReference type="NCBI Taxonomy" id="1303715"/>
    <lineage>
        <taxon>Eukaryota</taxon>
        <taxon>Fungi</taxon>
        <taxon>Dikarya</taxon>
        <taxon>Ascomycota</taxon>
        <taxon>Pezizomycotina</taxon>
        <taxon>Eurotiomycetes</taxon>
        <taxon>Eurotiomycetidae</taxon>
        <taxon>Eurotiales</taxon>
        <taxon>Aspergillaceae</taxon>
        <taxon>Penicillium</taxon>
    </lineage>
</organism>
<dbReference type="Proteomes" id="UP001147760">
    <property type="component" value="Unassembled WGS sequence"/>
</dbReference>
<name>A0A9W9WLW0_9EURO</name>
<proteinExistence type="predicted"/>
<reference evidence="1" key="1">
    <citation type="submission" date="2022-12" db="EMBL/GenBank/DDBJ databases">
        <authorList>
            <person name="Petersen C."/>
        </authorList>
    </citation>
    <scope>NUCLEOTIDE SEQUENCE</scope>
    <source>
        <strain evidence="1">IBT 17660</strain>
    </source>
</reference>
<evidence type="ECO:0000313" key="1">
    <source>
        <dbReference type="EMBL" id="KAJ5469939.1"/>
    </source>
</evidence>
<comment type="caution">
    <text evidence="1">The sequence shown here is derived from an EMBL/GenBank/DDBJ whole genome shotgun (WGS) entry which is preliminary data.</text>
</comment>
<dbReference type="AlphaFoldDB" id="A0A9W9WLW0"/>
<keyword evidence="2" id="KW-1185">Reference proteome</keyword>
<sequence>MEDVGAEGFNQLSLIMASANRHEGQLRSFTTYLNEPNVLASYRPTLGSSPLNNPKTTRIFAHFIHSAVRPAIPGLTYLQGCPPCTITFASTQPPYGAGSVHVTAFGAPFVTHGPPDLAYAQPLAMSSDNNPVGSVASAGMAQPHAYQFPVHSWQYPHATSVGGFPTTGMSNARQYPPSITTPLSKSWG</sequence>
<reference evidence="1" key="2">
    <citation type="journal article" date="2023" name="IMA Fungus">
        <title>Comparative genomic study of the Penicillium genus elucidates a diverse pangenome and 15 lateral gene transfer events.</title>
        <authorList>
            <person name="Petersen C."/>
            <person name="Sorensen T."/>
            <person name="Nielsen M.R."/>
            <person name="Sondergaard T.E."/>
            <person name="Sorensen J.L."/>
            <person name="Fitzpatrick D.A."/>
            <person name="Frisvad J.C."/>
            <person name="Nielsen K.L."/>
        </authorList>
    </citation>
    <scope>NUCLEOTIDE SEQUENCE</scope>
    <source>
        <strain evidence="1">IBT 17660</strain>
    </source>
</reference>
<dbReference type="EMBL" id="JAPWDO010000005">
    <property type="protein sequence ID" value="KAJ5469939.1"/>
    <property type="molecule type" value="Genomic_DNA"/>
</dbReference>
<accession>A0A9W9WLW0</accession>
<dbReference type="OrthoDB" id="5391043at2759"/>